<evidence type="ECO:0000256" key="1">
    <source>
        <dbReference type="SAM" id="MobiDB-lite"/>
    </source>
</evidence>
<dbReference type="STRING" id="318479.A0A0N4UEE0"/>
<evidence type="ECO:0000313" key="4">
    <source>
        <dbReference type="Proteomes" id="UP000038040"/>
    </source>
</evidence>
<dbReference type="Proteomes" id="UP000038040">
    <property type="component" value="Unplaced"/>
</dbReference>
<dbReference type="InterPro" id="IPR019181">
    <property type="entry name" value="LSM12_ABD"/>
</dbReference>
<dbReference type="InterPro" id="IPR047574">
    <property type="entry name" value="AD"/>
</dbReference>
<dbReference type="Pfam" id="PF09793">
    <property type="entry name" value="AD"/>
    <property type="match status" value="1"/>
</dbReference>
<dbReference type="WBParaSite" id="DME_0000574101-mRNA-1">
    <property type="protein sequence ID" value="DME_0000574101-mRNA-1"/>
    <property type="gene ID" value="DME_0000574101"/>
</dbReference>
<dbReference type="EMBL" id="UYYG01001180">
    <property type="protein sequence ID" value="VDN59361.1"/>
    <property type="molecule type" value="Genomic_DNA"/>
</dbReference>
<feature type="region of interest" description="Disordered" evidence="1">
    <location>
        <begin position="179"/>
        <end position="206"/>
    </location>
</feature>
<dbReference type="PANTHER" id="PTHR13542">
    <property type="entry name" value="LSM12 HOMOLOG"/>
    <property type="match status" value="1"/>
</dbReference>
<keyword evidence="5" id="KW-1185">Reference proteome</keyword>
<dbReference type="SMART" id="SM00995">
    <property type="entry name" value="AD"/>
    <property type="match status" value="1"/>
</dbReference>
<evidence type="ECO:0000259" key="2">
    <source>
        <dbReference type="PROSITE" id="PS52001"/>
    </source>
</evidence>
<name>A0A0N4UEE0_DRAME</name>
<accession>A0A0N4UEE0</accession>
<dbReference type="Proteomes" id="UP000274756">
    <property type="component" value="Unassembled WGS sequence"/>
</dbReference>
<gene>
    <name evidence="3" type="ORF">DME_LOCUS9334</name>
</gene>
<reference evidence="6" key="1">
    <citation type="submission" date="2017-02" db="UniProtKB">
        <authorList>
            <consortium name="WormBaseParasite"/>
        </authorList>
    </citation>
    <scope>IDENTIFICATION</scope>
</reference>
<sequence length="206" mass="23189">MTTDDGSILKFSTEAEVLNGNASDVVFTMGSFVECRTVLATTYSGQVLCYDPPTRDVSEVKPIMRFINLAFIEKFFEVFCSKERPSDFVPYASQMPTVEQLKERINRSEALKRISIMQEHVSIEGQHAFISLRKTLDDVRWQGACICVLGRILVQPPYTADSVEATVETTSAYSLRAKEHLQKHKKTQQTPSSPKNDIRENESVSG</sequence>
<evidence type="ECO:0000313" key="5">
    <source>
        <dbReference type="Proteomes" id="UP000274756"/>
    </source>
</evidence>
<evidence type="ECO:0000313" key="6">
    <source>
        <dbReference type="WBParaSite" id="DME_0000574101-mRNA-1"/>
    </source>
</evidence>
<reference evidence="3 5" key="2">
    <citation type="submission" date="2018-11" db="EMBL/GenBank/DDBJ databases">
        <authorList>
            <consortium name="Pathogen Informatics"/>
        </authorList>
    </citation>
    <scope>NUCLEOTIDE SEQUENCE [LARGE SCALE GENOMIC DNA]</scope>
</reference>
<protein>
    <submittedName>
        <fullName evidence="6">AD domain-containing protein</fullName>
    </submittedName>
</protein>
<dbReference type="InterPro" id="IPR039683">
    <property type="entry name" value="Lsm12-like"/>
</dbReference>
<dbReference type="OrthoDB" id="1057137at2759"/>
<feature type="domain" description="AD" evidence="2">
    <location>
        <begin position="94"/>
        <end position="189"/>
    </location>
</feature>
<feature type="compositionally biased region" description="Basic and acidic residues" evidence="1">
    <location>
        <begin position="196"/>
        <end position="206"/>
    </location>
</feature>
<evidence type="ECO:0000313" key="3">
    <source>
        <dbReference type="EMBL" id="VDN59361.1"/>
    </source>
</evidence>
<proteinExistence type="predicted"/>
<organism evidence="4 6">
    <name type="scientific">Dracunculus medinensis</name>
    <name type="common">Guinea worm</name>
    <dbReference type="NCBI Taxonomy" id="318479"/>
    <lineage>
        <taxon>Eukaryota</taxon>
        <taxon>Metazoa</taxon>
        <taxon>Ecdysozoa</taxon>
        <taxon>Nematoda</taxon>
        <taxon>Chromadorea</taxon>
        <taxon>Rhabditida</taxon>
        <taxon>Spirurina</taxon>
        <taxon>Dracunculoidea</taxon>
        <taxon>Dracunculidae</taxon>
        <taxon>Dracunculus</taxon>
    </lineage>
</organism>
<dbReference type="PROSITE" id="PS52001">
    <property type="entry name" value="AD"/>
    <property type="match status" value="1"/>
</dbReference>
<dbReference type="AlphaFoldDB" id="A0A0N4UEE0"/>